<protein>
    <submittedName>
        <fullName evidence="1">Uncharacterized protein</fullName>
    </submittedName>
</protein>
<proteinExistence type="predicted"/>
<accession>A0A1M6Z9Z2</accession>
<evidence type="ECO:0000313" key="1">
    <source>
        <dbReference type="EMBL" id="SHL27284.1"/>
    </source>
</evidence>
<gene>
    <name evidence="1" type="ORF">SAMN05216463_14510</name>
</gene>
<feature type="non-terminal residue" evidence="1">
    <location>
        <position position="40"/>
    </location>
</feature>
<organism evidence="1 2">
    <name type="scientific">Xylanibacter ruminicola</name>
    <name type="common">Prevotella ruminicola</name>
    <dbReference type="NCBI Taxonomy" id="839"/>
    <lineage>
        <taxon>Bacteria</taxon>
        <taxon>Pseudomonadati</taxon>
        <taxon>Bacteroidota</taxon>
        <taxon>Bacteroidia</taxon>
        <taxon>Bacteroidales</taxon>
        <taxon>Prevotellaceae</taxon>
        <taxon>Xylanibacter</taxon>
    </lineage>
</organism>
<reference evidence="1 2" key="1">
    <citation type="submission" date="2016-11" db="EMBL/GenBank/DDBJ databases">
        <authorList>
            <person name="Jaros S."/>
            <person name="Januszkiewicz K."/>
            <person name="Wedrychowicz H."/>
        </authorList>
    </citation>
    <scope>NUCLEOTIDE SEQUENCE [LARGE SCALE GENOMIC DNA]</scope>
    <source>
        <strain evidence="1 2">KHT3</strain>
    </source>
</reference>
<sequence length="40" mass="4469">MYKYPNGDKVTTKKLEYGNLVTTKLPECDGISKIYLSSGL</sequence>
<dbReference type="Proteomes" id="UP000184130">
    <property type="component" value="Unassembled WGS sequence"/>
</dbReference>
<dbReference type="EMBL" id="FRBD01000045">
    <property type="protein sequence ID" value="SHL27284.1"/>
    <property type="molecule type" value="Genomic_DNA"/>
</dbReference>
<name>A0A1M6Z9Z2_XYLRU</name>
<dbReference type="AlphaFoldDB" id="A0A1M6Z9Z2"/>
<evidence type="ECO:0000313" key="2">
    <source>
        <dbReference type="Proteomes" id="UP000184130"/>
    </source>
</evidence>